<accession>A0A6A6P4M8</accession>
<proteinExistence type="predicted"/>
<protein>
    <submittedName>
        <fullName evidence="2">Uncharacterized protein</fullName>
    </submittedName>
</protein>
<evidence type="ECO:0000256" key="1">
    <source>
        <dbReference type="SAM" id="MobiDB-lite"/>
    </source>
</evidence>
<reference evidence="2" key="1">
    <citation type="journal article" date="2020" name="Stud. Mycol.">
        <title>101 Dothideomycetes genomes: a test case for predicting lifestyles and emergence of pathogens.</title>
        <authorList>
            <person name="Haridas S."/>
            <person name="Albert R."/>
            <person name="Binder M."/>
            <person name="Bloem J."/>
            <person name="Labutti K."/>
            <person name="Salamov A."/>
            <person name="Andreopoulos B."/>
            <person name="Baker S."/>
            <person name="Barry K."/>
            <person name="Bills G."/>
            <person name="Bluhm B."/>
            <person name="Cannon C."/>
            <person name="Castanera R."/>
            <person name="Culley D."/>
            <person name="Daum C."/>
            <person name="Ezra D."/>
            <person name="Gonzalez J."/>
            <person name="Henrissat B."/>
            <person name="Kuo A."/>
            <person name="Liang C."/>
            <person name="Lipzen A."/>
            <person name="Lutzoni F."/>
            <person name="Magnuson J."/>
            <person name="Mondo S."/>
            <person name="Nolan M."/>
            <person name="Ohm R."/>
            <person name="Pangilinan J."/>
            <person name="Park H.-J."/>
            <person name="Ramirez L."/>
            <person name="Alfaro M."/>
            <person name="Sun H."/>
            <person name="Tritt A."/>
            <person name="Yoshinaga Y."/>
            <person name="Zwiers L.-H."/>
            <person name="Turgeon B."/>
            <person name="Goodwin S."/>
            <person name="Spatafora J."/>
            <person name="Crous P."/>
            <person name="Grigoriev I."/>
        </authorList>
    </citation>
    <scope>NUCLEOTIDE SEQUENCE</scope>
    <source>
        <strain evidence="2">ATCC 16933</strain>
    </source>
</reference>
<keyword evidence="3" id="KW-1185">Reference proteome</keyword>
<gene>
    <name evidence="2" type="ORF">BDY21DRAFT_341075</name>
</gene>
<feature type="region of interest" description="Disordered" evidence="1">
    <location>
        <begin position="228"/>
        <end position="248"/>
    </location>
</feature>
<sequence length="331" mass="36013">MEPTHSFEGSSEALHSPFSIRPEDLRSLASSRAFKILSSYLASVSPRPFCEYHALNCGHEAKSTFVLHRDILHALLMPIRQLYERSCTLASAALCSGKAEDLELAYRGDARSAFVWLQCFLESDEEDEWCRSAGCAACNVLHALSTESAIRLTMAAIRVAAEHQQKARGGPAFPSFEFLEPALRDALAADPFWGRSTFDNIAPKAPVLAQGISALMDQCAELEVLVSSPAPSPAPAPPSKKRPPPFAPEDQQSAVILIGTDHKSGAKIRPSRLAKRQQRLQQEEVALIQRALAQCWGAVALNGAGFKGLRTRKLEQVLGASSGRRRSLTTP</sequence>
<evidence type="ECO:0000313" key="3">
    <source>
        <dbReference type="Proteomes" id="UP000799766"/>
    </source>
</evidence>
<organism evidence="2 3">
    <name type="scientific">Lineolata rhizophorae</name>
    <dbReference type="NCBI Taxonomy" id="578093"/>
    <lineage>
        <taxon>Eukaryota</taxon>
        <taxon>Fungi</taxon>
        <taxon>Dikarya</taxon>
        <taxon>Ascomycota</taxon>
        <taxon>Pezizomycotina</taxon>
        <taxon>Dothideomycetes</taxon>
        <taxon>Dothideomycetes incertae sedis</taxon>
        <taxon>Lineolatales</taxon>
        <taxon>Lineolataceae</taxon>
        <taxon>Lineolata</taxon>
    </lineage>
</organism>
<dbReference type="AlphaFoldDB" id="A0A6A6P4M8"/>
<dbReference type="Proteomes" id="UP000799766">
    <property type="component" value="Unassembled WGS sequence"/>
</dbReference>
<dbReference type="OrthoDB" id="5272500at2759"/>
<name>A0A6A6P4M8_9PEZI</name>
<evidence type="ECO:0000313" key="2">
    <source>
        <dbReference type="EMBL" id="KAF2458702.1"/>
    </source>
</evidence>
<dbReference type="EMBL" id="MU001677">
    <property type="protein sequence ID" value="KAF2458702.1"/>
    <property type="molecule type" value="Genomic_DNA"/>
</dbReference>